<dbReference type="AlphaFoldDB" id="A0A3Q0JAF6"/>
<dbReference type="GO" id="GO:0008270">
    <property type="term" value="F:zinc ion binding"/>
    <property type="evidence" value="ECO:0007669"/>
    <property type="project" value="UniProtKB-KW"/>
</dbReference>
<keyword evidence="4" id="KW-0862">Zinc</keyword>
<keyword evidence="1" id="KW-0479">Metal-binding</keyword>
<keyword evidence="2" id="KW-0677">Repeat</keyword>
<keyword evidence="7" id="KW-1185">Reference proteome</keyword>
<dbReference type="Proteomes" id="UP000079169">
    <property type="component" value="Unplaced"/>
</dbReference>
<dbReference type="PROSITE" id="PS00028">
    <property type="entry name" value="ZINC_FINGER_C2H2_1"/>
    <property type="match status" value="1"/>
</dbReference>
<feature type="domain" description="C2H2-type" evidence="6">
    <location>
        <begin position="84"/>
        <end position="111"/>
    </location>
</feature>
<gene>
    <name evidence="8" type="primary">LOC103515093</name>
</gene>
<proteinExistence type="predicted"/>
<evidence type="ECO:0000256" key="5">
    <source>
        <dbReference type="PROSITE-ProRule" id="PRU00042"/>
    </source>
</evidence>
<protein>
    <submittedName>
        <fullName evidence="8">Zinc finger protein 271-like</fullName>
    </submittedName>
</protein>
<reference evidence="8" key="1">
    <citation type="submission" date="2025-08" db="UniProtKB">
        <authorList>
            <consortium name="RefSeq"/>
        </authorList>
    </citation>
    <scope>IDENTIFICATION</scope>
</reference>
<dbReference type="FunFam" id="3.30.160.60:FF:002343">
    <property type="entry name" value="Zinc finger protein 33A"/>
    <property type="match status" value="1"/>
</dbReference>
<organism evidence="7 8">
    <name type="scientific">Diaphorina citri</name>
    <name type="common">Asian citrus psyllid</name>
    <dbReference type="NCBI Taxonomy" id="121845"/>
    <lineage>
        <taxon>Eukaryota</taxon>
        <taxon>Metazoa</taxon>
        <taxon>Ecdysozoa</taxon>
        <taxon>Arthropoda</taxon>
        <taxon>Hexapoda</taxon>
        <taxon>Insecta</taxon>
        <taxon>Pterygota</taxon>
        <taxon>Neoptera</taxon>
        <taxon>Paraneoptera</taxon>
        <taxon>Hemiptera</taxon>
        <taxon>Sternorrhyncha</taxon>
        <taxon>Psylloidea</taxon>
        <taxon>Psyllidae</taxon>
        <taxon>Diaphorininae</taxon>
        <taxon>Diaphorina</taxon>
    </lineage>
</organism>
<name>A0A3Q0JAF6_DIACI</name>
<dbReference type="InterPro" id="IPR013087">
    <property type="entry name" value="Znf_C2H2_type"/>
</dbReference>
<dbReference type="GO" id="GO:0005634">
    <property type="term" value="C:nucleus"/>
    <property type="evidence" value="ECO:0007669"/>
    <property type="project" value="TreeGrafter"/>
</dbReference>
<dbReference type="SMART" id="SM00355">
    <property type="entry name" value="ZnF_C2H2"/>
    <property type="match status" value="7"/>
</dbReference>
<feature type="domain" description="C2H2-type" evidence="6">
    <location>
        <begin position="150"/>
        <end position="177"/>
    </location>
</feature>
<dbReference type="STRING" id="121845.A0A3Q0JAF6"/>
<feature type="domain" description="C2H2-type" evidence="6">
    <location>
        <begin position="417"/>
        <end position="443"/>
    </location>
</feature>
<feature type="domain" description="C2H2-type" evidence="6">
    <location>
        <begin position="178"/>
        <end position="205"/>
    </location>
</feature>
<evidence type="ECO:0000256" key="4">
    <source>
        <dbReference type="ARBA" id="ARBA00022833"/>
    </source>
</evidence>
<evidence type="ECO:0000313" key="8">
    <source>
        <dbReference type="RefSeq" id="XP_026683695.1"/>
    </source>
</evidence>
<dbReference type="KEGG" id="dci:103515093"/>
<dbReference type="PANTHER" id="PTHR24403">
    <property type="entry name" value="ZINC FINGER PROTEIN"/>
    <property type="match status" value="1"/>
</dbReference>
<dbReference type="RefSeq" id="XP_026683695.1">
    <property type="nucleotide sequence ID" value="XM_026827894.1"/>
</dbReference>
<dbReference type="InterPro" id="IPR050688">
    <property type="entry name" value="Zinc_finger/UBP_domain"/>
</dbReference>
<dbReference type="Gene3D" id="3.30.160.60">
    <property type="entry name" value="Classic Zinc Finger"/>
    <property type="match status" value="6"/>
</dbReference>
<accession>A0A3Q0JAF6</accession>
<dbReference type="InterPro" id="IPR036236">
    <property type="entry name" value="Znf_C2H2_sf"/>
</dbReference>
<evidence type="ECO:0000313" key="7">
    <source>
        <dbReference type="Proteomes" id="UP000079169"/>
    </source>
</evidence>
<dbReference type="FunFam" id="3.30.160.60:FF:000100">
    <property type="entry name" value="Zinc finger 45-like"/>
    <property type="match status" value="2"/>
</dbReference>
<evidence type="ECO:0000256" key="2">
    <source>
        <dbReference type="ARBA" id="ARBA00022737"/>
    </source>
</evidence>
<dbReference type="GO" id="GO:0045944">
    <property type="term" value="P:positive regulation of transcription by RNA polymerase II"/>
    <property type="evidence" value="ECO:0007669"/>
    <property type="project" value="TreeGrafter"/>
</dbReference>
<sequence length="443" mass="52785">MTEDFVEHSKSCEFKPRRWTDDSYNFTCLLCNYHTFKLNNMRIHAQKISCIHCCQVLFKNEEDILNHCKLCELTPPRLDKSYNYVCFTCNYHTQVRTDMARHVRRHTGDKPYKCAFCHCCQVLFKNEEDILNHCKLCELTPPRLDKSYNYVCFTCNYHTQVRTDMARHVRRHTGDKPYKCAFCSYSSKTNKNLVHHIKTHTGEKPFQCSHCTYVCARKSHLKLHLRRKLNIGKISFIRIEDNTIRIYDEDEYSDMGETKCDNLTKQSDSSVVEESGEKSSLKKTEDGMFHCSQYHFSCKYCQNDYSKFAVDEIVAHSKHCNFVERISPSHKYICLICDYHTHRETFPSNSDSITCMYCSQQFSTENDEVLLEHSRTCPLMIRHNAEYRYMCLRCSYHVYVKTHLRRHFRKHTGEKPYKCLHCDYRASRQDNVYQHTRLIHDET</sequence>
<dbReference type="PaxDb" id="121845-A0A3Q0JAF6"/>
<evidence type="ECO:0000259" key="6">
    <source>
        <dbReference type="PROSITE" id="PS50157"/>
    </source>
</evidence>
<evidence type="ECO:0000256" key="3">
    <source>
        <dbReference type="ARBA" id="ARBA00022771"/>
    </source>
</evidence>
<keyword evidence="3 5" id="KW-0863">Zinc-finger</keyword>
<dbReference type="PANTHER" id="PTHR24403:SF67">
    <property type="entry name" value="FI01116P-RELATED"/>
    <property type="match status" value="1"/>
</dbReference>
<feature type="domain" description="C2H2-type" evidence="6">
    <location>
        <begin position="389"/>
        <end position="416"/>
    </location>
</feature>
<dbReference type="GeneID" id="103515093"/>
<evidence type="ECO:0000256" key="1">
    <source>
        <dbReference type="ARBA" id="ARBA00022723"/>
    </source>
</evidence>
<dbReference type="SUPFAM" id="SSF57667">
    <property type="entry name" value="beta-beta-alpha zinc fingers"/>
    <property type="match status" value="4"/>
</dbReference>
<dbReference type="PROSITE" id="PS50157">
    <property type="entry name" value="ZINC_FINGER_C2H2_2"/>
    <property type="match status" value="5"/>
</dbReference>